<protein>
    <submittedName>
        <fullName evidence="2">Uncharacterized protein</fullName>
    </submittedName>
</protein>
<feature type="transmembrane region" description="Helical" evidence="1">
    <location>
        <begin position="75"/>
        <end position="96"/>
    </location>
</feature>
<dbReference type="EMBL" id="JABEVX010000013">
    <property type="protein sequence ID" value="NNT73244.1"/>
    <property type="molecule type" value="Genomic_DNA"/>
</dbReference>
<keyword evidence="1" id="KW-0472">Membrane</keyword>
<keyword evidence="3" id="KW-1185">Reference proteome</keyword>
<feature type="transmembrane region" description="Helical" evidence="1">
    <location>
        <begin position="38"/>
        <end position="63"/>
    </location>
</feature>
<feature type="transmembrane region" description="Helical" evidence="1">
    <location>
        <begin position="108"/>
        <end position="125"/>
    </location>
</feature>
<evidence type="ECO:0000313" key="3">
    <source>
        <dbReference type="Proteomes" id="UP000536509"/>
    </source>
</evidence>
<organism evidence="2 3">
    <name type="scientific">Flavobacterium rivulicola</name>
    <dbReference type="NCBI Taxonomy" id="2732161"/>
    <lineage>
        <taxon>Bacteria</taxon>
        <taxon>Pseudomonadati</taxon>
        <taxon>Bacteroidota</taxon>
        <taxon>Flavobacteriia</taxon>
        <taxon>Flavobacteriales</taxon>
        <taxon>Flavobacteriaceae</taxon>
        <taxon>Flavobacterium</taxon>
    </lineage>
</organism>
<name>A0A7Y3RB20_9FLAO</name>
<dbReference type="RefSeq" id="WP_304986228.1">
    <property type="nucleotide sequence ID" value="NZ_CP121446.1"/>
</dbReference>
<evidence type="ECO:0000256" key="1">
    <source>
        <dbReference type="SAM" id="Phobius"/>
    </source>
</evidence>
<dbReference type="AlphaFoldDB" id="A0A7Y3RB20"/>
<reference evidence="2 3" key="1">
    <citation type="submission" date="2020-05" db="EMBL/GenBank/DDBJ databases">
        <title>Draft genome of Flavobacterium sp. IMCC34852.</title>
        <authorList>
            <person name="Song J."/>
            <person name="Cho J.-C."/>
        </authorList>
    </citation>
    <scope>NUCLEOTIDE SEQUENCE [LARGE SCALE GENOMIC DNA]</scope>
    <source>
        <strain evidence="2 3">IMCC34852</strain>
    </source>
</reference>
<proteinExistence type="predicted"/>
<keyword evidence="1" id="KW-0812">Transmembrane</keyword>
<evidence type="ECO:0000313" key="2">
    <source>
        <dbReference type="EMBL" id="NNT73244.1"/>
    </source>
</evidence>
<feature type="transmembrane region" description="Helical" evidence="1">
    <location>
        <begin position="7"/>
        <end position="26"/>
    </location>
</feature>
<dbReference type="Proteomes" id="UP000536509">
    <property type="component" value="Unassembled WGS sequence"/>
</dbReference>
<gene>
    <name evidence="2" type="ORF">HKT18_13550</name>
</gene>
<comment type="caution">
    <text evidence="2">The sequence shown here is derived from an EMBL/GenBank/DDBJ whole genome shotgun (WGS) entry which is preliminary data.</text>
</comment>
<accession>A0A7Y3RB20</accession>
<sequence>MKYLIKVWLFTTIISPILVFMIWGVFSDISSLKALLELGTVLVIYILFGLVLSFPVMIFFWIIQMILKNTSLSKNIIKLVLSIYSIGSVWIALYTFDKRFFENEFEDIILVGIYTLTIVFGVWFFKLNEAKKTVHNSSL</sequence>
<keyword evidence="1" id="KW-1133">Transmembrane helix</keyword>